<dbReference type="SUPFAM" id="SSF55729">
    <property type="entry name" value="Acyl-CoA N-acyltransferases (Nat)"/>
    <property type="match status" value="1"/>
</dbReference>
<dbReference type="Pfam" id="PF13302">
    <property type="entry name" value="Acetyltransf_3"/>
    <property type="match status" value="1"/>
</dbReference>
<feature type="domain" description="N-acetyltransferase" evidence="1">
    <location>
        <begin position="72"/>
        <end position="210"/>
    </location>
</feature>
<dbReference type="Gene3D" id="3.40.630.30">
    <property type="match status" value="1"/>
</dbReference>
<dbReference type="EMBL" id="CP017641">
    <property type="protein sequence ID" value="APZ93967.1"/>
    <property type="molecule type" value="Genomic_DNA"/>
</dbReference>
<evidence type="ECO:0000313" key="2">
    <source>
        <dbReference type="EMBL" id="APZ93967.1"/>
    </source>
</evidence>
<dbReference type="Proteomes" id="UP000187735">
    <property type="component" value="Chromosome"/>
</dbReference>
<reference evidence="2 3" key="1">
    <citation type="journal article" date="2016" name="Front. Microbiol.">
        <title>Fuerstia marisgermanicae gen. nov., sp. nov., an Unusual Member of the Phylum Planctomycetes from the German Wadden Sea.</title>
        <authorList>
            <person name="Kohn T."/>
            <person name="Heuer A."/>
            <person name="Jogler M."/>
            <person name="Vollmers J."/>
            <person name="Boedeker C."/>
            <person name="Bunk B."/>
            <person name="Rast P."/>
            <person name="Borchert D."/>
            <person name="Glockner I."/>
            <person name="Freese H.M."/>
            <person name="Klenk H.P."/>
            <person name="Overmann J."/>
            <person name="Kaster A.K."/>
            <person name="Rohde M."/>
            <person name="Wiegand S."/>
            <person name="Jogler C."/>
        </authorList>
    </citation>
    <scope>NUCLEOTIDE SEQUENCE [LARGE SCALE GENOMIC DNA]</scope>
    <source>
        <strain evidence="2 3">NH11</strain>
    </source>
</reference>
<dbReference type="InterPro" id="IPR000182">
    <property type="entry name" value="GNAT_dom"/>
</dbReference>
<accession>A0A1P8WIU4</accession>
<evidence type="ECO:0000313" key="3">
    <source>
        <dbReference type="Proteomes" id="UP000187735"/>
    </source>
</evidence>
<dbReference type="InterPro" id="IPR016181">
    <property type="entry name" value="Acyl_CoA_acyltransferase"/>
</dbReference>
<organism evidence="2 3">
    <name type="scientific">Fuerstiella marisgermanici</name>
    <dbReference type="NCBI Taxonomy" id="1891926"/>
    <lineage>
        <taxon>Bacteria</taxon>
        <taxon>Pseudomonadati</taxon>
        <taxon>Planctomycetota</taxon>
        <taxon>Planctomycetia</taxon>
        <taxon>Planctomycetales</taxon>
        <taxon>Planctomycetaceae</taxon>
        <taxon>Fuerstiella</taxon>
    </lineage>
</organism>
<keyword evidence="3" id="KW-1185">Reference proteome</keyword>
<protein>
    <recommendedName>
        <fullName evidence="1">N-acetyltransferase domain-containing protein</fullName>
    </recommendedName>
</protein>
<evidence type="ECO:0000259" key="1">
    <source>
        <dbReference type="Pfam" id="PF13302"/>
    </source>
</evidence>
<dbReference type="KEGG" id="fmr:Fuma_03585"/>
<sequence length="255" mass="28324">MTVEANDAHATTVQCSSSAITDGESRGLNLQSAANLHAASVSRSQVFASPKTIQSSIMITIESVTLEGNGVRLEPLTAEHHADLATAASDGNLWELWFTAVPIPEQMSQHIADALQKQADGHMLPWVVRDLSSGEVVGETRYHDINPPIDRVEIGYTWYAKRWQRSYVNTTCKLILMTHAFETLGCAVVGLRTDNFNFQSQKAIEALGAKKDGVIRHHSPRRDGSVRDTVMYSVLKQEWPDVKKHLEGRLHRWAV</sequence>
<dbReference type="GO" id="GO:0016747">
    <property type="term" value="F:acyltransferase activity, transferring groups other than amino-acyl groups"/>
    <property type="evidence" value="ECO:0007669"/>
    <property type="project" value="InterPro"/>
</dbReference>
<proteinExistence type="predicted"/>
<name>A0A1P8WIU4_9PLAN</name>
<dbReference type="PANTHER" id="PTHR43610:SF1">
    <property type="entry name" value="N-ACETYLTRANSFERASE DOMAIN-CONTAINING PROTEIN"/>
    <property type="match status" value="1"/>
</dbReference>
<dbReference type="STRING" id="1891926.Fuma_03585"/>
<gene>
    <name evidence="2" type="ORF">Fuma_03585</name>
</gene>
<dbReference type="AlphaFoldDB" id="A0A1P8WIU4"/>
<dbReference type="PANTHER" id="PTHR43610">
    <property type="entry name" value="BLL6696 PROTEIN"/>
    <property type="match status" value="1"/>
</dbReference>